<dbReference type="Gene3D" id="3.60.10.10">
    <property type="entry name" value="Endonuclease/exonuclease/phosphatase"/>
    <property type="match status" value="1"/>
</dbReference>
<dbReference type="InterPro" id="IPR036691">
    <property type="entry name" value="Endo/exonu/phosph_ase_sf"/>
</dbReference>
<comment type="caution">
    <text evidence="2">The sequence shown here is derived from an EMBL/GenBank/DDBJ whole genome shotgun (WGS) entry which is preliminary data.</text>
</comment>
<protein>
    <recommendedName>
        <fullName evidence="1">Endonuclease/exonuclease/phosphatase domain-containing protein</fullName>
    </recommendedName>
</protein>
<evidence type="ECO:0000313" key="2">
    <source>
        <dbReference type="EMBL" id="OGK24072.1"/>
    </source>
</evidence>
<gene>
    <name evidence="2" type="ORF">A3C25_05155</name>
</gene>
<organism evidence="2 3">
    <name type="scientific">Candidatus Roizmanbacteria bacterium RIFCSPHIGHO2_02_FULL_38_11</name>
    <dbReference type="NCBI Taxonomy" id="1802039"/>
    <lineage>
        <taxon>Bacteria</taxon>
        <taxon>Candidatus Roizmaniibacteriota</taxon>
    </lineage>
</organism>
<dbReference type="PANTHER" id="PTHR14859">
    <property type="entry name" value="CALCOFLUOR WHITE HYPERSENSITIVE PROTEIN PRECURSOR"/>
    <property type="match status" value="1"/>
</dbReference>
<dbReference type="GO" id="GO:0016020">
    <property type="term" value="C:membrane"/>
    <property type="evidence" value="ECO:0007669"/>
    <property type="project" value="GOC"/>
</dbReference>
<dbReference type="GO" id="GO:0003824">
    <property type="term" value="F:catalytic activity"/>
    <property type="evidence" value="ECO:0007669"/>
    <property type="project" value="InterPro"/>
</dbReference>
<evidence type="ECO:0000259" key="1">
    <source>
        <dbReference type="Pfam" id="PF03372"/>
    </source>
</evidence>
<reference evidence="2 3" key="1">
    <citation type="journal article" date="2016" name="Nat. Commun.">
        <title>Thousands of microbial genomes shed light on interconnected biogeochemical processes in an aquifer system.</title>
        <authorList>
            <person name="Anantharaman K."/>
            <person name="Brown C.T."/>
            <person name="Hug L.A."/>
            <person name="Sharon I."/>
            <person name="Castelle C.J."/>
            <person name="Probst A.J."/>
            <person name="Thomas B.C."/>
            <person name="Singh A."/>
            <person name="Wilkins M.J."/>
            <person name="Karaoz U."/>
            <person name="Brodie E.L."/>
            <person name="Williams K.H."/>
            <person name="Hubbard S.S."/>
            <person name="Banfield J.F."/>
        </authorList>
    </citation>
    <scope>NUCLEOTIDE SEQUENCE [LARGE SCALE GENOMIC DNA]</scope>
</reference>
<dbReference type="InterPro" id="IPR051916">
    <property type="entry name" value="GPI-anchor_lipid_remodeler"/>
</dbReference>
<evidence type="ECO:0000313" key="3">
    <source>
        <dbReference type="Proteomes" id="UP000177913"/>
    </source>
</evidence>
<dbReference type="Pfam" id="PF03372">
    <property type="entry name" value="Exo_endo_phos"/>
    <property type="match status" value="1"/>
</dbReference>
<dbReference type="EMBL" id="MFZO01000039">
    <property type="protein sequence ID" value="OGK24072.1"/>
    <property type="molecule type" value="Genomic_DNA"/>
</dbReference>
<proteinExistence type="predicted"/>
<dbReference type="AlphaFoldDB" id="A0A1F7H028"/>
<name>A0A1F7H028_9BACT</name>
<accession>A0A1F7H028</accession>
<dbReference type="InterPro" id="IPR005135">
    <property type="entry name" value="Endo/exonuclease/phosphatase"/>
</dbReference>
<dbReference type="PANTHER" id="PTHR14859:SF1">
    <property type="entry name" value="PGAP2-INTERACTING PROTEIN"/>
    <property type="match status" value="1"/>
</dbReference>
<feature type="domain" description="Endonuclease/exonuclease/phosphatase" evidence="1">
    <location>
        <begin position="3"/>
        <end position="236"/>
    </location>
</feature>
<sequence length="245" mass="28426">MQEFLKKESPDIFVLQEVYKGGNISGENRYRSFEAIRAEFKDYFYFFTPEFYKIIDGSKVDEANVIFSRFPLFNQTSIYYSNSYGERRVENPEQFINTARNLQYVQIEIGNKIINVFNTHGVWGTDGKDNEERLKMSKVICGKVKGLDNVILAGDFNIDPDTRTIKNMETYLKNIFKGELQTTFNMKVKTPIVKKLSFFDENDLKGFSKAVVDMIFVSPDIEVIDHYCPKVDVSDHFPLVAVFEV</sequence>
<dbReference type="GO" id="GO:0006506">
    <property type="term" value="P:GPI anchor biosynthetic process"/>
    <property type="evidence" value="ECO:0007669"/>
    <property type="project" value="TreeGrafter"/>
</dbReference>
<dbReference type="SUPFAM" id="SSF56219">
    <property type="entry name" value="DNase I-like"/>
    <property type="match status" value="1"/>
</dbReference>
<dbReference type="Proteomes" id="UP000177913">
    <property type="component" value="Unassembled WGS sequence"/>
</dbReference>